<evidence type="ECO:0000313" key="4">
    <source>
        <dbReference type="EMBL" id="GAV03057.1"/>
    </source>
</evidence>
<feature type="domain" description="Chitin-binding type-2" evidence="3">
    <location>
        <begin position="323"/>
        <end position="379"/>
    </location>
</feature>
<sequence>MISFFWAFAILPLFISCAYSAGFDDLCGPNAYSISQCNSASSDNWWGYGLTNTSVCIEYWCCCPAYCRDVKGYNHSYPMLARCPTGMAFDVLPEINNCVGQAHPSIADRPGCGISPDYVDNSDADAGDLELDESGGMDDGGDETGTGTGDDYNDGNSGDNNSDITNGAVTDQNGNLVTPATQATSPTSTAATTQSTTPSTTPTTVLPTTPAPSTIDPSVNTGLRAINLPPRTVSTATTISSTTTVPSTTTTPTTTPPTTTVPTTTPTTTIPTTTTPTTPSTTTSTTTVLTTPTTTVSTAATTKGRYLPPPVWLDNQCYDRCDATFCGTRQDAYYEVSPCAKNYCKCTGGVGTYLSCPSGKMFDALGLTCKVGNAMWCPDKAVVTSTGAAGAVPPVLAARCSRENCLARRGISTYFPLDCCSPFWCYCYDSASPPSQTVQTCAAGQYFDHRSEWMQCRDKSLLQFCP</sequence>
<gene>
    <name evidence="4" type="primary">RvY_13539-1</name>
    <name evidence="4" type="synonym">RvY_13539.1</name>
    <name evidence="4" type="ORF">RvY_13539</name>
</gene>
<organism evidence="4 5">
    <name type="scientific">Ramazzottius varieornatus</name>
    <name type="common">Water bear</name>
    <name type="synonym">Tardigrade</name>
    <dbReference type="NCBI Taxonomy" id="947166"/>
    <lineage>
        <taxon>Eukaryota</taxon>
        <taxon>Metazoa</taxon>
        <taxon>Ecdysozoa</taxon>
        <taxon>Tardigrada</taxon>
        <taxon>Eutardigrada</taxon>
        <taxon>Parachela</taxon>
        <taxon>Hypsibioidea</taxon>
        <taxon>Ramazzottiidae</taxon>
        <taxon>Ramazzottius</taxon>
    </lineage>
</organism>
<feature type="signal peptide" evidence="2">
    <location>
        <begin position="1"/>
        <end position="20"/>
    </location>
</feature>
<feature type="compositionally biased region" description="Acidic residues" evidence="1">
    <location>
        <begin position="120"/>
        <end position="142"/>
    </location>
</feature>
<protein>
    <recommendedName>
        <fullName evidence="3">Chitin-binding type-2 domain-containing protein</fullName>
    </recommendedName>
</protein>
<feature type="region of interest" description="Disordered" evidence="1">
    <location>
        <begin position="238"/>
        <end position="287"/>
    </location>
</feature>
<dbReference type="SUPFAM" id="SSF57625">
    <property type="entry name" value="Invertebrate chitin-binding proteins"/>
    <property type="match status" value="1"/>
</dbReference>
<feature type="compositionally biased region" description="Low complexity" evidence="1">
    <location>
        <begin position="177"/>
        <end position="214"/>
    </location>
</feature>
<feature type="compositionally biased region" description="Low complexity" evidence="1">
    <location>
        <begin position="154"/>
        <end position="163"/>
    </location>
</feature>
<dbReference type="EMBL" id="BDGG01000009">
    <property type="protein sequence ID" value="GAV03057.1"/>
    <property type="molecule type" value="Genomic_DNA"/>
</dbReference>
<evidence type="ECO:0000313" key="5">
    <source>
        <dbReference type="Proteomes" id="UP000186922"/>
    </source>
</evidence>
<name>A0A1D1VN86_RAMVA</name>
<dbReference type="Proteomes" id="UP000186922">
    <property type="component" value="Unassembled WGS sequence"/>
</dbReference>
<keyword evidence="5" id="KW-1185">Reference proteome</keyword>
<reference evidence="4 5" key="1">
    <citation type="journal article" date="2016" name="Nat. Commun.">
        <title>Extremotolerant tardigrade genome and improved radiotolerance of human cultured cells by tardigrade-unique protein.</title>
        <authorList>
            <person name="Hashimoto T."/>
            <person name="Horikawa D.D."/>
            <person name="Saito Y."/>
            <person name="Kuwahara H."/>
            <person name="Kozuka-Hata H."/>
            <person name="Shin-I T."/>
            <person name="Minakuchi Y."/>
            <person name="Ohishi K."/>
            <person name="Motoyama A."/>
            <person name="Aizu T."/>
            <person name="Enomoto A."/>
            <person name="Kondo K."/>
            <person name="Tanaka S."/>
            <person name="Hara Y."/>
            <person name="Koshikawa S."/>
            <person name="Sagara H."/>
            <person name="Miura T."/>
            <person name="Yokobori S."/>
            <person name="Miyagawa K."/>
            <person name="Suzuki Y."/>
            <person name="Kubo T."/>
            <person name="Oyama M."/>
            <person name="Kohara Y."/>
            <person name="Fujiyama A."/>
            <person name="Arakawa K."/>
            <person name="Katayama T."/>
            <person name="Toyoda A."/>
            <person name="Kunieda T."/>
        </authorList>
    </citation>
    <scope>NUCLEOTIDE SEQUENCE [LARGE SCALE GENOMIC DNA]</scope>
    <source>
        <strain evidence="4 5">YOKOZUNA-1</strain>
    </source>
</reference>
<dbReference type="InterPro" id="IPR002557">
    <property type="entry name" value="Chitin-bd_dom"/>
</dbReference>
<dbReference type="GO" id="GO:0008061">
    <property type="term" value="F:chitin binding"/>
    <property type="evidence" value="ECO:0007669"/>
    <property type="project" value="InterPro"/>
</dbReference>
<dbReference type="STRING" id="947166.A0A1D1VN86"/>
<accession>A0A1D1VN86</accession>
<feature type="region of interest" description="Disordered" evidence="1">
    <location>
        <begin position="113"/>
        <end position="225"/>
    </location>
</feature>
<comment type="caution">
    <text evidence="4">The sequence shown here is derived from an EMBL/GenBank/DDBJ whole genome shotgun (WGS) entry which is preliminary data.</text>
</comment>
<keyword evidence="2" id="KW-0732">Signal</keyword>
<evidence type="ECO:0000259" key="3">
    <source>
        <dbReference type="PROSITE" id="PS50940"/>
    </source>
</evidence>
<evidence type="ECO:0000256" key="1">
    <source>
        <dbReference type="SAM" id="MobiDB-lite"/>
    </source>
</evidence>
<proteinExistence type="predicted"/>
<dbReference type="GO" id="GO:0005576">
    <property type="term" value="C:extracellular region"/>
    <property type="evidence" value="ECO:0007669"/>
    <property type="project" value="InterPro"/>
</dbReference>
<feature type="chain" id="PRO_5008898620" description="Chitin-binding type-2 domain-containing protein" evidence="2">
    <location>
        <begin position="21"/>
        <end position="466"/>
    </location>
</feature>
<dbReference type="InterPro" id="IPR036508">
    <property type="entry name" value="Chitin-bd_dom_sf"/>
</dbReference>
<dbReference type="PROSITE" id="PS50940">
    <property type="entry name" value="CHIT_BIND_II"/>
    <property type="match status" value="1"/>
</dbReference>
<dbReference type="AlphaFoldDB" id="A0A1D1VN86"/>
<evidence type="ECO:0000256" key="2">
    <source>
        <dbReference type="SAM" id="SignalP"/>
    </source>
</evidence>
<feature type="compositionally biased region" description="Polar residues" evidence="1">
    <location>
        <begin position="164"/>
        <end position="176"/>
    </location>
</feature>